<gene>
    <name evidence="2" type="ORF">ACHAW5_008738</name>
</gene>
<accession>A0ABD3MRF3</accession>
<dbReference type="EMBL" id="JALLAZ020001750">
    <property type="protein sequence ID" value="KAL3765488.1"/>
    <property type="molecule type" value="Genomic_DNA"/>
</dbReference>
<proteinExistence type="predicted"/>
<evidence type="ECO:0000313" key="2">
    <source>
        <dbReference type="EMBL" id="KAL3765488.1"/>
    </source>
</evidence>
<evidence type="ECO:0000313" key="3">
    <source>
        <dbReference type="Proteomes" id="UP001530315"/>
    </source>
</evidence>
<protein>
    <submittedName>
        <fullName evidence="2">Uncharacterized protein</fullName>
    </submittedName>
</protein>
<keyword evidence="3" id="KW-1185">Reference proteome</keyword>
<organism evidence="2 3">
    <name type="scientific">Stephanodiscus triporus</name>
    <dbReference type="NCBI Taxonomy" id="2934178"/>
    <lineage>
        <taxon>Eukaryota</taxon>
        <taxon>Sar</taxon>
        <taxon>Stramenopiles</taxon>
        <taxon>Ochrophyta</taxon>
        <taxon>Bacillariophyta</taxon>
        <taxon>Coscinodiscophyceae</taxon>
        <taxon>Thalassiosirophycidae</taxon>
        <taxon>Stephanodiscales</taxon>
        <taxon>Stephanodiscaceae</taxon>
        <taxon>Stephanodiscus</taxon>
    </lineage>
</organism>
<evidence type="ECO:0000256" key="1">
    <source>
        <dbReference type="SAM" id="MobiDB-lite"/>
    </source>
</evidence>
<sequence length="118" mass="13533">MVGTWPIEVKDHGTGYDAWVLDGRGRAAIGPAEFGIRRRDECNDDEYDGDGESESESDRTRTTSGLLKFNKGTAASRDSSNRCRRRRTNARQRRSDERNARRAERYSYREGIRDKVDS</sequence>
<feature type="compositionally biased region" description="Basic residues" evidence="1">
    <location>
        <begin position="82"/>
        <end position="92"/>
    </location>
</feature>
<comment type="caution">
    <text evidence="2">The sequence shown here is derived from an EMBL/GenBank/DDBJ whole genome shotgun (WGS) entry which is preliminary data.</text>
</comment>
<dbReference type="AlphaFoldDB" id="A0ABD3MRF3"/>
<feature type="compositionally biased region" description="Acidic residues" evidence="1">
    <location>
        <begin position="42"/>
        <end position="55"/>
    </location>
</feature>
<feature type="region of interest" description="Disordered" evidence="1">
    <location>
        <begin position="30"/>
        <end position="118"/>
    </location>
</feature>
<reference evidence="2 3" key="1">
    <citation type="submission" date="2024-10" db="EMBL/GenBank/DDBJ databases">
        <title>Updated reference genomes for cyclostephanoid diatoms.</title>
        <authorList>
            <person name="Roberts W.R."/>
            <person name="Alverson A.J."/>
        </authorList>
    </citation>
    <scope>NUCLEOTIDE SEQUENCE [LARGE SCALE GENOMIC DNA]</scope>
    <source>
        <strain evidence="2 3">AJA276-08</strain>
    </source>
</reference>
<name>A0ABD3MRF3_9STRA</name>
<feature type="compositionally biased region" description="Basic and acidic residues" evidence="1">
    <location>
        <begin position="93"/>
        <end position="118"/>
    </location>
</feature>
<dbReference type="Proteomes" id="UP001530315">
    <property type="component" value="Unassembled WGS sequence"/>
</dbReference>